<organism evidence="1 2">
    <name type="scientific">Xanthomonas campestris pv. badrii</name>
    <dbReference type="NCBI Taxonomy" id="149696"/>
    <lineage>
        <taxon>Bacteria</taxon>
        <taxon>Pseudomonadati</taxon>
        <taxon>Pseudomonadota</taxon>
        <taxon>Gammaproteobacteria</taxon>
        <taxon>Lysobacterales</taxon>
        <taxon>Lysobacteraceae</taxon>
        <taxon>Xanthomonas</taxon>
    </lineage>
</organism>
<evidence type="ECO:0000313" key="1">
    <source>
        <dbReference type="EMBL" id="QJD66982.1"/>
    </source>
</evidence>
<name>A0A7Z2V8Z6_XANCA</name>
<dbReference type="Proteomes" id="UP000503498">
    <property type="component" value="Chromosome"/>
</dbReference>
<dbReference type="RefSeq" id="WP_169705329.1">
    <property type="nucleotide sequence ID" value="NZ_CP051651.1"/>
</dbReference>
<protein>
    <submittedName>
        <fullName evidence="1">Uncharacterized protein</fullName>
    </submittedName>
</protein>
<proteinExistence type="predicted"/>
<evidence type="ECO:0000313" key="2">
    <source>
        <dbReference type="Proteomes" id="UP000503498"/>
    </source>
</evidence>
<reference evidence="1 2" key="2">
    <citation type="submission" date="2020-04" db="EMBL/GenBank/DDBJ databases">
        <authorList>
            <person name="Fomenkov A."/>
            <person name="Anton B.P."/>
            <person name="Roberts R.J."/>
        </authorList>
    </citation>
    <scope>NUCLEOTIDE SEQUENCE [LARGE SCALE GENOMIC DNA]</scope>
    <source>
        <strain evidence="1 2">NEB122</strain>
    </source>
</reference>
<gene>
    <name evidence="1" type="ORF">HG421_04120</name>
</gene>
<reference evidence="1 2" key="1">
    <citation type="submission" date="2020-04" db="EMBL/GenBank/DDBJ databases">
        <title>Genome-Wide Identification of 5-Methylcytosine Sites in Bacterial Genomes By High-Throughput Sequencing of MspJI Restriction Fragments.</title>
        <authorList>
            <person name="Wu V."/>
        </authorList>
    </citation>
    <scope>NUCLEOTIDE SEQUENCE [LARGE SCALE GENOMIC DNA]</scope>
    <source>
        <strain evidence="1 2">NEB122</strain>
    </source>
</reference>
<sequence>MRSVYRCIDIDIDIDDETDRAPGAPCLLSALRSGAWLMSFRLMPLRCGGTPALGHRWNPRGRDEISR</sequence>
<accession>A0A7Z2V8Z6</accession>
<dbReference type="AlphaFoldDB" id="A0A7Z2V8Z6"/>
<dbReference type="EMBL" id="CP051651">
    <property type="protein sequence ID" value="QJD66982.1"/>
    <property type="molecule type" value="Genomic_DNA"/>
</dbReference>